<comment type="caution">
    <text evidence="5">The sequence shown here is derived from an EMBL/GenBank/DDBJ whole genome shotgun (WGS) entry which is preliminary data.</text>
</comment>
<dbReference type="Gene3D" id="3.30.70.20">
    <property type="match status" value="1"/>
</dbReference>
<dbReference type="EMBL" id="JBBMFE010000011">
    <property type="protein sequence ID" value="MEQ2473189.1"/>
    <property type="molecule type" value="Genomic_DNA"/>
</dbReference>
<dbReference type="Proteomes" id="UP001438008">
    <property type="component" value="Unassembled WGS sequence"/>
</dbReference>
<dbReference type="Pfam" id="PF12838">
    <property type="entry name" value="Fer4_7"/>
    <property type="match status" value="1"/>
</dbReference>
<dbReference type="PANTHER" id="PTHR43193:SF2">
    <property type="entry name" value="POLYFERREDOXIN PROTEIN FWDF"/>
    <property type="match status" value="1"/>
</dbReference>
<accession>A0ABV1FJE6</accession>
<reference evidence="5 6" key="1">
    <citation type="submission" date="2024-03" db="EMBL/GenBank/DDBJ databases">
        <title>Human intestinal bacterial collection.</title>
        <authorList>
            <person name="Pauvert C."/>
            <person name="Hitch T.C.A."/>
            <person name="Clavel T."/>
        </authorList>
    </citation>
    <scope>NUCLEOTIDE SEQUENCE [LARGE SCALE GENOMIC DNA]</scope>
    <source>
        <strain evidence="5 6">CLA-AA-H132</strain>
    </source>
</reference>
<dbReference type="InterPro" id="IPR017900">
    <property type="entry name" value="4Fe4S_Fe_S_CS"/>
</dbReference>
<dbReference type="InterPro" id="IPR017896">
    <property type="entry name" value="4Fe4S_Fe-S-bd"/>
</dbReference>
<keyword evidence="3" id="KW-0411">Iron-sulfur</keyword>
<dbReference type="InterPro" id="IPR052977">
    <property type="entry name" value="Polyferredoxin-like_ET"/>
</dbReference>
<dbReference type="PROSITE" id="PS00198">
    <property type="entry name" value="4FE4S_FER_1"/>
    <property type="match status" value="1"/>
</dbReference>
<name>A0ABV1FJE6_9FIRM</name>
<evidence type="ECO:0000259" key="4">
    <source>
        <dbReference type="PROSITE" id="PS51379"/>
    </source>
</evidence>
<gene>
    <name evidence="5" type="ORF">WMO29_11945</name>
</gene>
<keyword evidence="1" id="KW-0479">Metal-binding</keyword>
<feature type="domain" description="4Fe-4S ferredoxin-type" evidence="4">
    <location>
        <begin position="40"/>
        <end position="71"/>
    </location>
</feature>
<keyword evidence="6" id="KW-1185">Reference proteome</keyword>
<evidence type="ECO:0000313" key="5">
    <source>
        <dbReference type="EMBL" id="MEQ2473189.1"/>
    </source>
</evidence>
<dbReference type="RefSeq" id="WP_349164953.1">
    <property type="nucleotide sequence ID" value="NZ_JBBMFE010000011.1"/>
</dbReference>
<protein>
    <submittedName>
        <fullName evidence="5">Coenzyme F420 hydrogenase/dehydrogenase, beta subunit C-terminal domain</fullName>
    </submittedName>
</protein>
<dbReference type="SUPFAM" id="SSF54862">
    <property type="entry name" value="4Fe-4S ferredoxins"/>
    <property type="match status" value="1"/>
</dbReference>
<dbReference type="InterPro" id="IPR007525">
    <property type="entry name" value="FrhB_FdhB_C"/>
</dbReference>
<evidence type="ECO:0000313" key="6">
    <source>
        <dbReference type="Proteomes" id="UP001438008"/>
    </source>
</evidence>
<organism evidence="5 6">
    <name type="scientific">Laedolimicola intestinihominis</name>
    <dbReference type="NCBI Taxonomy" id="3133166"/>
    <lineage>
        <taxon>Bacteria</taxon>
        <taxon>Bacillati</taxon>
        <taxon>Bacillota</taxon>
        <taxon>Clostridia</taxon>
        <taxon>Lachnospirales</taxon>
        <taxon>Lachnospiraceae</taxon>
        <taxon>Laedolimicola</taxon>
    </lineage>
</organism>
<feature type="domain" description="4Fe-4S ferredoxin-type" evidence="4">
    <location>
        <begin position="6"/>
        <end position="35"/>
    </location>
</feature>
<dbReference type="Pfam" id="PF04432">
    <property type="entry name" value="FrhB_FdhB_C"/>
    <property type="match status" value="1"/>
</dbReference>
<keyword evidence="2" id="KW-0408">Iron</keyword>
<proteinExistence type="predicted"/>
<evidence type="ECO:0000256" key="3">
    <source>
        <dbReference type="ARBA" id="ARBA00023014"/>
    </source>
</evidence>
<sequence length="398" mass="45961">MEKKSPILYKKENECCGCTACATICPKQAIKFVYNSEGFLYPSIDFDKCIGCLKCEEICAFKKDIATPIAKNQNTEIFAARSKSEDVVISSSSGGMFTVLSDFFLDRGNSVAACKYVYESDKVSLTLISDKTERNEARGSKYIQAELEDAFSEVIAFLREYPEKKILVVGTGCQIAGLDLVLKSKKMRERAVLVDLICHGAASSNLWKQYIQKVEGEQENEIDYITFKNKRYGWEKPSTFVKISGREIPIKPYSDWFYMGWSLRESCYQCPYTRIDRNSDLTIGDYWGIQKVMPDFYDRMGVSLVITHTDAGRKLFESVKNNIDYRISNRKDCLQPRLTFPQSRPADRDIFWKDMLQKGMDYCIEKYVEQYDISNKEKVKRFIKNVIKNSRIFLSRTR</sequence>
<evidence type="ECO:0000256" key="2">
    <source>
        <dbReference type="ARBA" id="ARBA00023004"/>
    </source>
</evidence>
<dbReference type="PANTHER" id="PTHR43193">
    <property type="match status" value="1"/>
</dbReference>
<evidence type="ECO:0000256" key="1">
    <source>
        <dbReference type="ARBA" id="ARBA00022723"/>
    </source>
</evidence>
<dbReference type="PROSITE" id="PS51379">
    <property type="entry name" value="4FE4S_FER_2"/>
    <property type="match status" value="2"/>
</dbReference>